<dbReference type="Proteomes" id="UP001596037">
    <property type="component" value="Unassembled WGS sequence"/>
</dbReference>
<accession>A0ABW0NK82</accession>
<reference evidence="2" key="1">
    <citation type="journal article" date="2019" name="Int. J. Syst. Evol. Microbiol.">
        <title>The Global Catalogue of Microorganisms (GCM) 10K type strain sequencing project: providing services to taxonomists for standard genome sequencing and annotation.</title>
        <authorList>
            <consortium name="The Broad Institute Genomics Platform"/>
            <consortium name="The Broad Institute Genome Sequencing Center for Infectious Disease"/>
            <person name="Wu L."/>
            <person name="Ma J."/>
        </authorList>
    </citation>
    <scope>NUCLEOTIDE SEQUENCE [LARGE SCALE GENOMIC DNA]</scope>
    <source>
        <strain evidence="2">CCUG 57401</strain>
    </source>
</reference>
<evidence type="ECO:0000313" key="1">
    <source>
        <dbReference type="EMBL" id="MFC5500149.1"/>
    </source>
</evidence>
<gene>
    <name evidence="1" type="ORF">ACFPOE_21585</name>
</gene>
<evidence type="ECO:0008006" key="3">
    <source>
        <dbReference type="Google" id="ProtNLM"/>
    </source>
</evidence>
<protein>
    <recommendedName>
        <fullName evidence="3">Apea-like HEPN domain-containing protein</fullName>
    </recommendedName>
</protein>
<sequence>MALTDPFQNFKVHRDLVLEFVAVCARCEYAMKETEYKRNARGMVSAAWQMLAEGAGRWLRVPEGSDLADAVRLLSEAPPMVQTFDAGWQPVLYAGQNEIERAVNAAVQVRHNLFHGGKHHPSEGNRDRDLVQAALTLLKAVIEAEPGHLREEYNLGDA</sequence>
<dbReference type="RefSeq" id="WP_376852390.1">
    <property type="nucleotide sequence ID" value="NZ_JBHSMF010000010.1"/>
</dbReference>
<organism evidence="1 2">
    <name type="scientific">Caenimonas terrae</name>
    <dbReference type="NCBI Taxonomy" id="696074"/>
    <lineage>
        <taxon>Bacteria</taxon>
        <taxon>Pseudomonadati</taxon>
        <taxon>Pseudomonadota</taxon>
        <taxon>Betaproteobacteria</taxon>
        <taxon>Burkholderiales</taxon>
        <taxon>Comamonadaceae</taxon>
        <taxon>Caenimonas</taxon>
    </lineage>
</organism>
<evidence type="ECO:0000313" key="2">
    <source>
        <dbReference type="Proteomes" id="UP001596037"/>
    </source>
</evidence>
<comment type="caution">
    <text evidence="1">The sequence shown here is derived from an EMBL/GenBank/DDBJ whole genome shotgun (WGS) entry which is preliminary data.</text>
</comment>
<dbReference type="EMBL" id="JBHSMF010000010">
    <property type="protein sequence ID" value="MFC5500149.1"/>
    <property type="molecule type" value="Genomic_DNA"/>
</dbReference>
<keyword evidence="2" id="KW-1185">Reference proteome</keyword>
<proteinExistence type="predicted"/>
<name>A0ABW0NK82_9BURK</name>